<name>A0A9P6NIZ3_9BASI</name>
<dbReference type="GO" id="GO:0032259">
    <property type="term" value="P:methylation"/>
    <property type="evidence" value="ECO:0007669"/>
    <property type="project" value="UniProtKB-KW"/>
</dbReference>
<gene>
    <name evidence="5" type="ORF">CROQUDRAFT_659449</name>
</gene>
<dbReference type="SUPFAM" id="SSF53335">
    <property type="entry name" value="S-adenosyl-L-methionine-dependent methyltransferases"/>
    <property type="match status" value="1"/>
</dbReference>
<dbReference type="InterPro" id="IPR050362">
    <property type="entry name" value="Cation-dep_OMT"/>
</dbReference>
<evidence type="ECO:0000313" key="6">
    <source>
        <dbReference type="Proteomes" id="UP000886653"/>
    </source>
</evidence>
<dbReference type="PANTHER" id="PTHR10509">
    <property type="entry name" value="O-METHYLTRANSFERASE-RELATED"/>
    <property type="match status" value="1"/>
</dbReference>
<protein>
    <recommendedName>
        <fullName evidence="7">S-adenosyl-L-methionine-dependent methyltransferase</fullName>
    </recommendedName>
</protein>
<keyword evidence="6" id="KW-1185">Reference proteome</keyword>
<dbReference type="InterPro" id="IPR029063">
    <property type="entry name" value="SAM-dependent_MTases_sf"/>
</dbReference>
<dbReference type="AlphaFoldDB" id="A0A9P6NIZ3"/>
<evidence type="ECO:0000256" key="1">
    <source>
        <dbReference type="ARBA" id="ARBA00022603"/>
    </source>
</evidence>
<dbReference type="EMBL" id="MU167287">
    <property type="protein sequence ID" value="KAG0144888.1"/>
    <property type="molecule type" value="Genomic_DNA"/>
</dbReference>
<proteinExistence type="inferred from homology"/>
<dbReference type="PANTHER" id="PTHR10509:SF14">
    <property type="entry name" value="CAFFEOYL-COA O-METHYLTRANSFERASE 3-RELATED"/>
    <property type="match status" value="1"/>
</dbReference>
<dbReference type="CDD" id="cd02440">
    <property type="entry name" value="AdoMet_MTases"/>
    <property type="match status" value="1"/>
</dbReference>
<keyword evidence="3" id="KW-0949">S-adenosyl-L-methionine</keyword>
<dbReference type="OrthoDB" id="10251242at2759"/>
<dbReference type="Pfam" id="PF01596">
    <property type="entry name" value="Methyltransf_3"/>
    <property type="match status" value="1"/>
</dbReference>
<organism evidence="5 6">
    <name type="scientific">Cronartium quercuum f. sp. fusiforme G11</name>
    <dbReference type="NCBI Taxonomy" id="708437"/>
    <lineage>
        <taxon>Eukaryota</taxon>
        <taxon>Fungi</taxon>
        <taxon>Dikarya</taxon>
        <taxon>Basidiomycota</taxon>
        <taxon>Pucciniomycotina</taxon>
        <taxon>Pucciniomycetes</taxon>
        <taxon>Pucciniales</taxon>
        <taxon>Coleosporiaceae</taxon>
        <taxon>Cronartium</taxon>
    </lineage>
</organism>
<accession>A0A9P6NIZ3</accession>
<evidence type="ECO:0000256" key="4">
    <source>
        <dbReference type="ARBA" id="ARBA00023453"/>
    </source>
</evidence>
<evidence type="ECO:0000256" key="2">
    <source>
        <dbReference type="ARBA" id="ARBA00022679"/>
    </source>
</evidence>
<dbReference type="Gene3D" id="3.40.50.150">
    <property type="entry name" value="Vaccinia Virus protein VP39"/>
    <property type="match status" value="1"/>
</dbReference>
<dbReference type="GO" id="GO:0008171">
    <property type="term" value="F:O-methyltransferase activity"/>
    <property type="evidence" value="ECO:0007669"/>
    <property type="project" value="InterPro"/>
</dbReference>
<evidence type="ECO:0008006" key="7">
    <source>
        <dbReference type="Google" id="ProtNLM"/>
    </source>
</evidence>
<keyword evidence="2" id="KW-0808">Transferase</keyword>
<comment type="caution">
    <text evidence="5">The sequence shown here is derived from an EMBL/GenBank/DDBJ whole genome shotgun (WGS) entry which is preliminary data.</text>
</comment>
<evidence type="ECO:0000256" key="3">
    <source>
        <dbReference type="ARBA" id="ARBA00022691"/>
    </source>
</evidence>
<evidence type="ECO:0000313" key="5">
    <source>
        <dbReference type="EMBL" id="KAG0144888.1"/>
    </source>
</evidence>
<comment type="similarity">
    <text evidence="4">Belongs to the class I-like SAM-binding methyltransferase superfamily. Cation-dependent O-methyltransferase family.</text>
</comment>
<dbReference type="Proteomes" id="UP000886653">
    <property type="component" value="Unassembled WGS sequence"/>
</dbReference>
<keyword evidence="1" id="KW-0489">Methyltransferase</keyword>
<dbReference type="PROSITE" id="PS51682">
    <property type="entry name" value="SAM_OMT_I"/>
    <property type="match status" value="1"/>
</dbReference>
<reference evidence="5" key="1">
    <citation type="submission" date="2013-11" db="EMBL/GenBank/DDBJ databases">
        <title>Genome sequence of the fusiform rust pathogen reveals effectors for host alternation and coevolution with pine.</title>
        <authorList>
            <consortium name="DOE Joint Genome Institute"/>
            <person name="Smith K."/>
            <person name="Pendleton A."/>
            <person name="Kubisiak T."/>
            <person name="Anderson C."/>
            <person name="Salamov A."/>
            <person name="Aerts A."/>
            <person name="Riley R."/>
            <person name="Clum A."/>
            <person name="Lindquist E."/>
            <person name="Ence D."/>
            <person name="Campbell M."/>
            <person name="Kronenberg Z."/>
            <person name="Feau N."/>
            <person name="Dhillon B."/>
            <person name="Hamelin R."/>
            <person name="Burleigh J."/>
            <person name="Smith J."/>
            <person name="Yandell M."/>
            <person name="Nelson C."/>
            <person name="Grigoriev I."/>
            <person name="Davis J."/>
        </authorList>
    </citation>
    <scope>NUCLEOTIDE SEQUENCE</scope>
    <source>
        <strain evidence="5">G11</strain>
    </source>
</reference>
<dbReference type="GO" id="GO:0008757">
    <property type="term" value="F:S-adenosylmethionine-dependent methyltransferase activity"/>
    <property type="evidence" value="ECO:0007669"/>
    <property type="project" value="TreeGrafter"/>
</dbReference>
<sequence length="311" mass="34261">MSILGYNHHSERLASLVTEACILLDSTVPRALICDEDVDEKAKALKAKLKVILDDAQAVASGLEGYLERCSSVPDRSAQSTKVLEEMLAATDSTDWAGLHANGQTRYRLMSEMSSNVYEAGLVGFICSLVCPKRVLEVGMFTGTLTTIFAGSPSVEKVVSLEYEAYLETWARPFWRRAGSEVNEKIEVRVGMAKESLEQMAQNGEEAFDIILIDADKSSYPTYIKQIISHKLLSKKGLLMIDNAIYKATAYAPFPVPLTVPSEVDSELVEAINANGKVLNGMNEMLRDHPELEVVLLPTRDGLSLVRWKGN</sequence>
<dbReference type="InterPro" id="IPR002935">
    <property type="entry name" value="SAM_O-MeTrfase"/>
</dbReference>